<dbReference type="AlphaFoldDB" id="A0A318EFQ0"/>
<accession>A0A318EFQ0</accession>
<dbReference type="OrthoDB" id="5943115at2"/>
<dbReference type="Proteomes" id="UP000248330">
    <property type="component" value="Unassembled WGS sequence"/>
</dbReference>
<evidence type="ECO:0000259" key="1">
    <source>
        <dbReference type="PROSITE" id="PS51662"/>
    </source>
</evidence>
<feature type="domain" description="BPP" evidence="1">
    <location>
        <begin position="31"/>
        <end position="360"/>
    </location>
</feature>
<dbReference type="GO" id="GO:0016158">
    <property type="term" value="F:inositol hexakisphosphate 3-phosphatase activity"/>
    <property type="evidence" value="ECO:0007669"/>
    <property type="project" value="InterPro"/>
</dbReference>
<dbReference type="PROSITE" id="PS51257">
    <property type="entry name" value="PROKAR_LIPOPROTEIN"/>
    <property type="match status" value="1"/>
</dbReference>
<dbReference type="SUPFAM" id="SSF50956">
    <property type="entry name" value="Thermostable phytase (3-phytase)"/>
    <property type="match status" value="1"/>
</dbReference>
<evidence type="ECO:0000313" key="2">
    <source>
        <dbReference type="EMBL" id="PXV69579.1"/>
    </source>
</evidence>
<dbReference type="InterPro" id="IPR011042">
    <property type="entry name" value="6-blade_b-propeller_TolB-like"/>
</dbReference>
<name>A0A318EFQ0_9GAMM</name>
<dbReference type="PANTHER" id="PTHR24104:SF25">
    <property type="entry name" value="PROTEIN LIN-41"/>
    <property type="match status" value="1"/>
</dbReference>
<sequence length="367" mass="40326">MIARRLVALAAIPLALGLGGCAGLERAMDGEPPLPTVAGAVSLSERWQTVRDEVDNTDSVATWHAPDGRHLLIATAKQTDRLLVYDAATGTLKRKFGESGTGPAQFDRPNGVFVIDDLAFVVERDNRRVQVLQLPDLEPLLTFGNDGDGPLRKPYGLWVHGLAGGDYRVYVTDNYETADEAVPPPAELDRRVQQFLVRRTADGWTVLRERAFGETSGLGVLHVVESIWGDPRHGRLLVADEEEYRQRNIKVYGFDGRFTGRRVGAGVFHFQPEGIALYACADGSGWWFATDQGKRENFFHLFDRQTLEYRGSVGSPTVLNTDGIWLTQTPMPGFDHGAFYAVHDDGNVAAFDLGELLDGVGAARCTD</sequence>
<dbReference type="GO" id="GO:0008270">
    <property type="term" value="F:zinc ion binding"/>
    <property type="evidence" value="ECO:0007669"/>
    <property type="project" value="UniProtKB-KW"/>
</dbReference>
<gene>
    <name evidence="2" type="ORF">C8D93_103153</name>
</gene>
<evidence type="ECO:0000313" key="3">
    <source>
        <dbReference type="Proteomes" id="UP000248330"/>
    </source>
</evidence>
<dbReference type="InterPro" id="IPR050952">
    <property type="entry name" value="TRIM-NHL_E3_ligases"/>
</dbReference>
<dbReference type="Gene3D" id="2.120.10.30">
    <property type="entry name" value="TolB, C-terminal domain"/>
    <property type="match status" value="1"/>
</dbReference>
<organism evidence="2 3">
    <name type="scientific">Sinimarinibacterium flocculans</name>
    <dbReference type="NCBI Taxonomy" id="985250"/>
    <lineage>
        <taxon>Bacteria</taxon>
        <taxon>Pseudomonadati</taxon>
        <taxon>Pseudomonadota</taxon>
        <taxon>Gammaproteobacteria</taxon>
        <taxon>Nevskiales</taxon>
        <taxon>Nevskiaceae</taxon>
        <taxon>Sinimarinibacterium</taxon>
    </lineage>
</organism>
<keyword evidence="3" id="KW-1185">Reference proteome</keyword>
<dbReference type="EMBL" id="QICN01000003">
    <property type="protein sequence ID" value="PXV69579.1"/>
    <property type="molecule type" value="Genomic_DNA"/>
</dbReference>
<reference evidence="2 3" key="1">
    <citation type="submission" date="2018-04" db="EMBL/GenBank/DDBJ databases">
        <title>Genomic Encyclopedia of Type Strains, Phase IV (KMG-IV): sequencing the most valuable type-strain genomes for metagenomic binning, comparative biology and taxonomic classification.</title>
        <authorList>
            <person name="Goeker M."/>
        </authorList>
    </citation>
    <scope>NUCLEOTIDE SEQUENCE [LARGE SCALE GENOMIC DNA]</scope>
    <source>
        <strain evidence="2 3">DSM 104150</strain>
    </source>
</reference>
<dbReference type="PANTHER" id="PTHR24104">
    <property type="entry name" value="E3 UBIQUITIN-PROTEIN LIGASE NHLRC1-RELATED"/>
    <property type="match status" value="1"/>
</dbReference>
<comment type="caution">
    <text evidence="2">The sequence shown here is derived from an EMBL/GenBank/DDBJ whole genome shotgun (WGS) entry which is preliminary data.</text>
</comment>
<proteinExistence type="predicted"/>
<dbReference type="InterPro" id="IPR003431">
    <property type="entry name" value="B-propeller_Phytase"/>
</dbReference>
<dbReference type="PROSITE" id="PS51662">
    <property type="entry name" value="BP_PHYTASE"/>
    <property type="match status" value="1"/>
</dbReference>
<dbReference type="RefSeq" id="WP_110264509.1">
    <property type="nucleotide sequence ID" value="NZ_CAKZQT010000021.1"/>
</dbReference>
<protein>
    <submittedName>
        <fullName evidence="2">3-phytase</fullName>
    </submittedName>
</protein>